<accession>A0ABU5NB30</accession>
<sequence length="124" mass="13824">MNFITPIRILFKDLADSKTPLYSADGNAVIKSVRCTNITNENIRVTLEVIALLESPIQDAFLTFNRLVLPNQSVDLLSVICGDTAEVVEHRMLDGDNLICYSDGFSKQFSCVVSGYKENEVVDY</sequence>
<protein>
    <submittedName>
        <fullName evidence="1">Uncharacterized protein</fullName>
    </submittedName>
</protein>
<dbReference type="Proteomes" id="UP001291687">
    <property type="component" value="Unassembled WGS sequence"/>
</dbReference>
<dbReference type="RefSeq" id="WP_322776277.1">
    <property type="nucleotide sequence ID" value="NZ_JARJFB010000014.1"/>
</dbReference>
<gene>
    <name evidence="1" type="ORF">Megvenef_00334</name>
</gene>
<proteinExistence type="predicted"/>
<name>A0ABU5NB30_9RICK</name>
<comment type="caution">
    <text evidence="1">The sequence shown here is derived from an EMBL/GenBank/DDBJ whole genome shotgun (WGS) entry which is preliminary data.</text>
</comment>
<keyword evidence="2" id="KW-1185">Reference proteome</keyword>
<evidence type="ECO:0000313" key="2">
    <source>
        <dbReference type="Proteomes" id="UP001291687"/>
    </source>
</evidence>
<dbReference type="EMBL" id="JARJFB010000014">
    <property type="protein sequence ID" value="MEA0970375.1"/>
    <property type="molecule type" value="Genomic_DNA"/>
</dbReference>
<reference evidence="1 2" key="1">
    <citation type="submission" date="2023-03" db="EMBL/GenBank/DDBJ databases">
        <title>Host association and intracellularity evolved multiple times independently in the Rickettsiales.</title>
        <authorList>
            <person name="Castelli M."/>
            <person name="Nardi T."/>
            <person name="Gammuto L."/>
            <person name="Bellinzona G."/>
            <person name="Sabaneyeva E."/>
            <person name="Potekhin A."/>
            <person name="Serra V."/>
            <person name="Petroni G."/>
            <person name="Sassera D."/>
        </authorList>
    </citation>
    <scope>NUCLEOTIDE SEQUENCE [LARGE SCALE GENOMIC DNA]</scope>
    <source>
        <strain evidence="1 2">Sr 2-6</strain>
    </source>
</reference>
<evidence type="ECO:0000313" key="1">
    <source>
        <dbReference type="EMBL" id="MEA0970375.1"/>
    </source>
</evidence>
<organism evidence="1 2">
    <name type="scientific">Candidatus Megaera venefica</name>
    <dbReference type="NCBI Taxonomy" id="2055910"/>
    <lineage>
        <taxon>Bacteria</taxon>
        <taxon>Pseudomonadati</taxon>
        <taxon>Pseudomonadota</taxon>
        <taxon>Alphaproteobacteria</taxon>
        <taxon>Rickettsiales</taxon>
        <taxon>Rickettsiaceae</taxon>
        <taxon>Candidatus Megaera</taxon>
    </lineage>
</organism>